<feature type="compositionally biased region" description="Basic and acidic residues" evidence="1">
    <location>
        <begin position="218"/>
        <end position="232"/>
    </location>
</feature>
<gene>
    <name evidence="3" type="ORF">JQS43_07975</name>
</gene>
<dbReference type="Proteomes" id="UP000662857">
    <property type="component" value="Chromosome"/>
</dbReference>
<evidence type="ECO:0000256" key="2">
    <source>
        <dbReference type="SAM" id="Phobius"/>
    </source>
</evidence>
<name>A0A895YJL7_9ACTN</name>
<sequence>MAAAERRRGRRDNGLDAADWRAIHDLDPRMAEDVLDLLATEGIAAYVQPAVDVDPVTRSAVLPSRPSDRLFVDRKRVEAARDCVRPLLGDRPGGGADAAPSGADPADPGGDPDPPAERPTSAADRPELPGADQPVTPAGAGEPAADRERSGHDIDATFAGIIADFDRQVDPTSASWPAAEDIADRQSPQPWGEPPDPEVDEPSGNTVVIEPTSIEPPSEPRRRGPVDGRDVTEPSLLDSLDTFGADLADQEPPERFVPPTPPPLPRFSRQTVLGWVAIAVGLLLLLGRPAVVPLDRSSAMLLGFASILGGAVALILRLRPGTDPGDQQPNDGAKV</sequence>
<dbReference type="EMBL" id="CP070499">
    <property type="protein sequence ID" value="QSB16222.1"/>
    <property type="molecule type" value="Genomic_DNA"/>
</dbReference>
<reference evidence="3" key="1">
    <citation type="submission" date="2021-02" db="EMBL/GenBank/DDBJ databases">
        <title>Natrosporangium hydrolyticum gen. nov., sp. nov, a haloalkaliphilic actinobacterium from a soda solonchak soil.</title>
        <authorList>
            <person name="Sorokin D.Y."/>
            <person name="Khijniak T.V."/>
            <person name="Zakharycheva A.P."/>
            <person name="Boueva O.V."/>
            <person name="Ariskina E.V."/>
            <person name="Hahnke R.L."/>
            <person name="Bunk B."/>
            <person name="Sproer C."/>
            <person name="Schumann P."/>
            <person name="Evtushenko L.I."/>
            <person name="Kublanov I.V."/>
        </authorList>
    </citation>
    <scope>NUCLEOTIDE SEQUENCE</scope>
    <source>
        <strain evidence="3">DSM 106523</strain>
    </source>
</reference>
<feature type="transmembrane region" description="Helical" evidence="2">
    <location>
        <begin position="297"/>
        <end position="316"/>
    </location>
</feature>
<feature type="compositionally biased region" description="Low complexity" evidence="1">
    <location>
        <begin position="97"/>
        <end position="109"/>
    </location>
</feature>
<evidence type="ECO:0000256" key="1">
    <source>
        <dbReference type="SAM" id="MobiDB-lite"/>
    </source>
</evidence>
<proteinExistence type="predicted"/>
<dbReference type="KEGG" id="nhy:JQS43_07975"/>
<feature type="transmembrane region" description="Helical" evidence="2">
    <location>
        <begin position="272"/>
        <end position="291"/>
    </location>
</feature>
<dbReference type="AlphaFoldDB" id="A0A895YJL7"/>
<keyword evidence="4" id="KW-1185">Reference proteome</keyword>
<keyword evidence="2" id="KW-0472">Membrane</keyword>
<feature type="compositionally biased region" description="Basic and acidic residues" evidence="1">
    <location>
        <begin position="144"/>
        <end position="155"/>
    </location>
</feature>
<accession>A0A895YJL7</accession>
<keyword evidence="2" id="KW-1133">Transmembrane helix</keyword>
<feature type="region of interest" description="Disordered" evidence="1">
    <location>
        <begin position="83"/>
        <end position="236"/>
    </location>
</feature>
<dbReference type="RefSeq" id="WP_239678428.1">
    <property type="nucleotide sequence ID" value="NZ_CP070499.1"/>
</dbReference>
<evidence type="ECO:0000313" key="4">
    <source>
        <dbReference type="Proteomes" id="UP000662857"/>
    </source>
</evidence>
<keyword evidence="2" id="KW-0812">Transmembrane</keyword>
<protein>
    <submittedName>
        <fullName evidence="3">DUF308 domain-containing protein</fullName>
    </submittedName>
</protein>
<evidence type="ECO:0000313" key="3">
    <source>
        <dbReference type="EMBL" id="QSB16222.1"/>
    </source>
</evidence>
<organism evidence="3 4">
    <name type="scientific">Natronosporangium hydrolyticum</name>
    <dbReference type="NCBI Taxonomy" id="2811111"/>
    <lineage>
        <taxon>Bacteria</taxon>
        <taxon>Bacillati</taxon>
        <taxon>Actinomycetota</taxon>
        <taxon>Actinomycetes</taxon>
        <taxon>Micromonosporales</taxon>
        <taxon>Micromonosporaceae</taxon>
        <taxon>Natronosporangium</taxon>
    </lineage>
</organism>